<dbReference type="InterPro" id="IPR032799">
    <property type="entry name" value="TAXi_C"/>
</dbReference>
<dbReference type="Pfam" id="PF14541">
    <property type="entry name" value="TAXi_C"/>
    <property type="match status" value="1"/>
</dbReference>
<accession>A0AAE1JRB0</accession>
<dbReference type="InterPro" id="IPR033121">
    <property type="entry name" value="PEPTIDASE_A1"/>
</dbReference>
<name>A0AAE1JRB0_9FABA</name>
<dbReference type="PANTHER" id="PTHR13683:SF750">
    <property type="entry name" value="ASPARTYL PROTEASE AED1"/>
    <property type="match status" value="1"/>
</dbReference>
<dbReference type="InterPro" id="IPR001461">
    <property type="entry name" value="Aspartic_peptidase_A1"/>
</dbReference>
<protein>
    <recommendedName>
        <fullName evidence="2">Peptidase A1 domain-containing protein</fullName>
    </recommendedName>
</protein>
<comment type="similarity">
    <text evidence="1">Belongs to the peptidase A1 family.</text>
</comment>
<dbReference type="EMBL" id="JAWXYG010000004">
    <property type="protein sequence ID" value="KAK4275415.1"/>
    <property type="molecule type" value="Genomic_DNA"/>
</dbReference>
<evidence type="ECO:0000313" key="4">
    <source>
        <dbReference type="Proteomes" id="UP001293593"/>
    </source>
</evidence>
<dbReference type="GO" id="GO:0006508">
    <property type="term" value="P:proteolysis"/>
    <property type="evidence" value="ECO:0007669"/>
    <property type="project" value="InterPro"/>
</dbReference>
<dbReference type="Proteomes" id="UP001293593">
    <property type="component" value="Unassembled WGS sequence"/>
</dbReference>
<comment type="caution">
    <text evidence="3">The sequence shown here is derived from an EMBL/GenBank/DDBJ whole genome shotgun (WGS) entry which is preliminary data.</text>
</comment>
<proteinExistence type="inferred from homology"/>
<dbReference type="PANTHER" id="PTHR13683">
    <property type="entry name" value="ASPARTYL PROTEASES"/>
    <property type="match status" value="1"/>
</dbReference>
<keyword evidence="4" id="KW-1185">Reference proteome</keyword>
<reference evidence="3" key="1">
    <citation type="submission" date="2023-10" db="EMBL/GenBank/DDBJ databases">
        <title>Chromosome-level genome of the transformable northern wattle, Acacia crassicarpa.</title>
        <authorList>
            <person name="Massaro I."/>
            <person name="Sinha N.R."/>
            <person name="Poethig S."/>
            <person name="Leichty A.R."/>
        </authorList>
    </citation>
    <scope>NUCLEOTIDE SEQUENCE</scope>
    <source>
        <strain evidence="3">Acra3RX</strain>
        <tissue evidence="3">Leaf</tissue>
    </source>
</reference>
<gene>
    <name evidence="3" type="ORF">QN277_018501</name>
</gene>
<sequence length="103" mass="11443">MSRYPKADPFDVLDMRYNLSGYKVVHSPEVSLSFGHGVNVRLDSTGIIYVLSEEQACLGFAANKDDDGGDDDLAIIENTQQKTMEVVYDVEGERIGFRPHGCK</sequence>
<dbReference type="PROSITE" id="PS51767">
    <property type="entry name" value="PEPTIDASE_A1"/>
    <property type="match status" value="1"/>
</dbReference>
<evidence type="ECO:0000313" key="3">
    <source>
        <dbReference type="EMBL" id="KAK4275415.1"/>
    </source>
</evidence>
<dbReference type="SUPFAM" id="SSF50630">
    <property type="entry name" value="Acid proteases"/>
    <property type="match status" value="1"/>
</dbReference>
<evidence type="ECO:0000256" key="1">
    <source>
        <dbReference type="ARBA" id="ARBA00007447"/>
    </source>
</evidence>
<dbReference type="AlphaFoldDB" id="A0AAE1JRB0"/>
<dbReference type="Gene3D" id="2.40.70.10">
    <property type="entry name" value="Acid Proteases"/>
    <property type="match status" value="1"/>
</dbReference>
<organism evidence="3 4">
    <name type="scientific">Acacia crassicarpa</name>
    <name type="common">northern wattle</name>
    <dbReference type="NCBI Taxonomy" id="499986"/>
    <lineage>
        <taxon>Eukaryota</taxon>
        <taxon>Viridiplantae</taxon>
        <taxon>Streptophyta</taxon>
        <taxon>Embryophyta</taxon>
        <taxon>Tracheophyta</taxon>
        <taxon>Spermatophyta</taxon>
        <taxon>Magnoliopsida</taxon>
        <taxon>eudicotyledons</taxon>
        <taxon>Gunneridae</taxon>
        <taxon>Pentapetalae</taxon>
        <taxon>rosids</taxon>
        <taxon>fabids</taxon>
        <taxon>Fabales</taxon>
        <taxon>Fabaceae</taxon>
        <taxon>Caesalpinioideae</taxon>
        <taxon>mimosoid clade</taxon>
        <taxon>Acacieae</taxon>
        <taxon>Acacia</taxon>
    </lineage>
</organism>
<feature type="domain" description="Peptidase A1" evidence="2">
    <location>
        <begin position="1"/>
        <end position="98"/>
    </location>
</feature>
<evidence type="ECO:0000259" key="2">
    <source>
        <dbReference type="PROSITE" id="PS51767"/>
    </source>
</evidence>
<dbReference type="GO" id="GO:0004190">
    <property type="term" value="F:aspartic-type endopeptidase activity"/>
    <property type="evidence" value="ECO:0007669"/>
    <property type="project" value="InterPro"/>
</dbReference>
<dbReference type="InterPro" id="IPR021109">
    <property type="entry name" value="Peptidase_aspartic_dom_sf"/>
</dbReference>